<gene>
    <name evidence="1" type="ORF">SOIL9_84970</name>
</gene>
<accession>A0A6P2DHT9</accession>
<dbReference type="EMBL" id="LR593886">
    <property type="protein sequence ID" value="VTR99499.1"/>
    <property type="molecule type" value="Genomic_DNA"/>
</dbReference>
<proteinExistence type="predicted"/>
<organism evidence="1 2">
    <name type="scientific">Gemmata massiliana</name>
    <dbReference type="NCBI Taxonomy" id="1210884"/>
    <lineage>
        <taxon>Bacteria</taxon>
        <taxon>Pseudomonadati</taxon>
        <taxon>Planctomycetota</taxon>
        <taxon>Planctomycetia</taxon>
        <taxon>Gemmatales</taxon>
        <taxon>Gemmataceae</taxon>
        <taxon>Gemmata</taxon>
    </lineage>
</organism>
<sequence>MLANLHGPTRFHRKRAVLWVLLLTVVVGAAIGVCHFFSPPWRVRVDVTHIPPGTAFLSVAAESGGAVLNMDWSPANELSIPFTMHPAMCTWSYQQPNNPNVNWDAYVRWQPGTRYGIVTRKTDGTWWVHWFEAAAVPLKGRWWPGSGRASFDLTAGQMVPLSGALVGALGLDKVVGLD</sequence>
<evidence type="ECO:0000313" key="1">
    <source>
        <dbReference type="EMBL" id="VTR99499.1"/>
    </source>
</evidence>
<name>A0A6P2DHT9_9BACT</name>
<dbReference type="AlphaFoldDB" id="A0A6P2DHT9"/>
<dbReference type="Proteomes" id="UP000464178">
    <property type="component" value="Chromosome"/>
</dbReference>
<evidence type="ECO:0000313" key="2">
    <source>
        <dbReference type="Proteomes" id="UP000464178"/>
    </source>
</evidence>
<dbReference type="KEGG" id="gms:SOIL9_84970"/>
<reference evidence="1 2" key="1">
    <citation type="submission" date="2019-05" db="EMBL/GenBank/DDBJ databases">
        <authorList>
            <consortium name="Science for Life Laboratories"/>
        </authorList>
    </citation>
    <scope>NUCLEOTIDE SEQUENCE [LARGE SCALE GENOMIC DNA]</scope>
    <source>
        <strain evidence="1">Soil9</strain>
    </source>
</reference>
<keyword evidence="2" id="KW-1185">Reference proteome</keyword>
<protein>
    <submittedName>
        <fullName evidence="1">Uncharacterized protein</fullName>
    </submittedName>
</protein>